<evidence type="ECO:0000313" key="2">
    <source>
        <dbReference type="Proteomes" id="UP000299102"/>
    </source>
</evidence>
<name>A0A4C1VHC5_EUMVA</name>
<organism evidence="1 2">
    <name type="scientific">Eumeta variegata</name>
    <name type="common">Bagworm moth</name>
    <name type="synonym">Eumeta japonica</name>
    <dbReference type="NCBI Taxonomy" id="151549"/>
    <lineage>
        <taxon>Eukaryota</taxon>
        <taxon>Metazoa</taxon>
        <taxon>Ecdysozoa</taxon>
        <taxon>Arthropoda</taxon>
        <taxon>Hexapoda</taxon>
        <taxon>Insecta</taxon>
        <taxon>Pterygota</taxon>
        <taxon>Neoptera</taxon>
        <taxon>Endopterygota</taxon>
        <taxon>Lepidoptera</taxon>
        <taxon>Glossata</taxon>
        <taxon>Ditrysia</taxon>
        <taxon>Tineoidea</taxon>
        <taxon>Psychidae</taxon>
        <taxon>Oiketicinae</taxon>
        <taxon>Eumeta</taxon>
    </lineage>
</organism>
<keyword evidence="2" id="KW-1185">Reference proteome</keyword>
<evidence type="ECO:0000313" key="1">
    <source>
        <dbReference type="EMBL" id="GBP37344.1"/>
    </source>
</evidence>
<comment type="caution">
    <text evidence="1">The sequence shown here is derived from an EMBL/GenBank/DDBJ whole genome shotgun (WGS) entry which is preliminary data.</text>
</comment>
<sequence length="214" mass="24464">MHWRGGVVIEREGMRERKERGGKRKVLTCELRTNLLVCKGPRADPAFESRGSHMRGSARTGSHSITIERQRHGPVWVMTLHNPSRPMDPPLLLRYKRARKQPKQMGIATQVNSIPAAPGESLVYRWPFQKDRRFSSLELLVRMGRRSGRRSPSVDARPSSRYRSNRFEFTELACSNKYRYGRTSGHYLSAESQPAISLVMVIGGRAVRAEHRNA</sequence>
<dbReference type="EMBL" id="BGZK01000332">
    <property type="protein sequence ID" value="GBP37344.1"/>
    <property type="molecule type" value="Genomic_DNA"/>
</dbReference>
<reference evidence="1 2" key="1">
    <citation type="journal article" date="2019" name="Commun. Biol.">
        <title>The bagworm genome reveals a unique fibroin gene that provides high tensile strength.</title>
        <authorList>
            <person name="Kono N."/>
            <person name="Nakamura H."/>
            <person name="Ohtoshi R."/>
            <person name="Tomita M."/>
            <person name="Numata K."/>
            <person name="Arakawa K."/>
        </authorList>
    </citation>
    <scope>NUCLEOTIDE SEQUENCE [LARGE SCALE GENOMIC DNA]</scope>
</reference>
<gene>
    <name evidence="1" type="ORF">EVAR_22804_1</name>
</gene>
<proteinExistence type="predicted"/>
<accession>A0A4C1VHC5</accession>
<protein>
    <submittedName>
        <fullName evidence="1">Uncharacterized protein</fullName>
    </submittedName>
</protein>
<dbReference type="Proteomes" id="UP000299102">
    <property type="component" value="Unassembled WGS sequence"/>
</dbReference>
<dbReference type="AlphaFoldDB" id="A0A4C1VHC5"/>